<evidence type="ECO:0000259" key="1">
    <source>
        <dbReference type="Pfam" id="PF13470"/>
    </source>
</evidence>
<sequence length="135" mass="15619">MVLLIDTNIVLDVLLNRPEFVKASSMIWKLCETEQAKGYISTLTYANMMYVMRKQLTPDQIEEVFRKLNLIFEFADFSPAVLERAVNMKWKDFEDAVQSATAESVHADYIITRNLKDFTQSKVMAFTPTELLARI</sequence>
<dbReference type="AlphaFoldDB" id="A0A174UDS1"/>
<dbReference type="InterPro" id="IPR002716">
    <property type="entry name" value="PIN_dom"/>
</dbReference>
<dbReference type="SUPFAM" id="SSF88723">
    <property type="entry name" value="PIN domain-like"/>
    <property type="match status" value="1"/>
</dbReference>
<dbReference type="Pfam" id="PF13470">
    <property type="entry name" value="PIN_3"/>
    <property type="match status" value="1"/>
</dbReference>
<gene>
    <name evidence="2" type="ORF">ERS852480_05149</name>
</gene>
<dbReference type="RefSeq" id="WP_057573127.1">
    <property type="nucleotide sequence ID" value="NZ_CZAB01000114.1"/>
</dbReference>
<proteinExistence type="predicted"/>
<feature type="domain" description="PIN" evidence="1">
    <location>
        <begin position="3"/>
        <end position="115"/>
    </location>
</feature>
<name>A0A174UDS1_9FIRM</name>
<dbReference type="InterPro" id="IPR029060">
    <property type="entry name" value="PIN-like_dom_sf"/>
</dbReference>
<evidence type="ECO:0000313" key="2">
    <source>
        <dbReference type="EMBL" id="CUQ20804.1"/>
    </source>
</evidence>
<reference evidence="2 3" key="1">
    <citation type="submission" date="2015-09" db="EMBL/GenBank/DDBJ databases">
        <authorList>
            <consortium name="Pathogen Informatics"/>
        </authorList>
    </citation>
    <scope>NUCLEOTIDE SEQUENCE [LARGE SCALE GENOMIC DNA]</scope>
    <source>
        <strain evidence="2 3">2789STDY5834865</strain>
    </source>
</reference>
<dbReference type="EMBL" id="CZAB01000114">
    <property type="protein sequence ID" value="CUQ20804.1"/>
    <property type="molecule type" value="Genomic_DNA"/>
</dbReference>
<protein>
    <submittedName>
        <fullName evidence="2">Predicted nucleic acid-binding protein, contains PIN domain</fullName>
    </submittedName>
</protein>
<evidence type="ECO:0000313" key="3">
    <source>
        <dbReference type="Proteomes" id="UP000095512"/>
    </source>
</evidence>
<organism evidence="2 3">
    <name type="scientific">Enterocloster clostridioformis</name>
    <dbReference type="NCBI Taxonomy" id="1531"/>
    <lineage>
        <taxon>Bacteria</taxon>
        <taxon>Bacillati</taxon>
        <taxon>Bacillota</taxon>
        <taxon>Clostridia</taxon>
        <taxon>Lachnospirales</taxon>
        <taxon>Lachnospiraceae</taxon>
        <taxon>Enterocloster</taxon>
    </lineage>
</organism>
<dbReference type="Proteomes" id="UP000095512">
    <property type="component" value="Unassembled WGS sequence"/>
</dbReference>
<accession>A0A174UDS1</accession>
<dbReference type="Gene3D" id="3.40.50.1010">
    <property type="entry name" value="5'-nuclease"/>
    <property type="match status" value="1"/>
</dbReference>